<proteinExistence type="predicted"/>
<sequence>MPPQGSSEVVPQQEIVADFTDDQLDRAFAAFAKFTQMLPKDGPVQTPVGEQLETYALYKQATIGPCNTPKPSLMHPILRLMWNAWNKLGNMTKREAKRTYVENFIKRTERNYEKHHKDLPAWMADKKYEGVKTFVKERREDFGITYMHTPQGLKEVSIVGKEIGFEL</sequence>
<organism evidence="3 4">
    <name type="scientific">Pristionchus pacificus</name>
    <name type="common">Parasitic nematode worm</name>
    <dbReference type="NCBI Taxonomy" id="54126"/>
    <lineage>
        <taxon>Eukaryota</taxon>
        <taxon>Metazoa</taxon>
        <taxon>Ecdysozoa</taxon>
        <taxon>Nematoda</taxon>
        <taxon>Chromadorea</taxon>
        <taxon>Rhabditida</taxon>
        <taxon>Rhabditina</taxon>
        <taxon>Diplogasteromorpha</taxon>
        <taxon>Diplogasteroidea</taxon>
        <taxon>Neodiplogasteridae</taxon>
        <taxon>Pristionchus</taxon>
    </lineage>
</organism>
<dbReference type="GO" id="GO:0000062">
    <property type="term" value="F:fatty-acyl-CoA binding"/>
    <property type="evidence" value="ECO:0000318"/>
    <property type="project" value="GO_Central"/>
</dbReference>
<evidence type="ECO:0000256" key="1">
    <source>
        <dbReference type="ARBA" id="ARBA00023121"/>
    </source>
</evidence>
<dbReference type="InterPro" id="IPR014352">
    <property type="entry name" value="FERM/acyl-CoA-bd_prot_sf"/>
</dbReference>
<dbReference type="Proteomes" id="UP000005239">
    <property type="component" value="Unassembled WGS sequence"/>
</dbReference>
<gene>
    <name evidence="3" type="primary">WBGene00276015</name>
</gene>
<keyword evidence="4" id="KW-1185">Reference proteome</keyword>
<keyword evidence="1" id="KW-0446">Lipid-binding</keyword>
<reference evidence="3" key="2">
    <citation type="submission" date="2022-06" db="UniProtKB">
        <authorList>
            <consortium name="EnsemblMetazoa"/>
        </authorList>
    </citation>
    <scope>IDENTIFICATION</scope>
    <source>
        <strain evidence="3">PS312</strain>
    </source>
</reference>
<dbReference type="InterPro" id="IPR000582">
    <property type="entry name" value="Acyl-CoA-binding_protein"/>
</dbReference>
<dbReference type="InterPro" id="IPR035984">
    <property type="entry name" value="Acyl-CoA-binding_sf"/>
</dbReference>
<dbReference type="PANTHER" id="PTHR23310">
    <property type="entry name" value="ACYL-COA-BINDING PROTEIN, ACBP"/>
    <property type="match status" value="1"/>
</dbReference>
<dbReference type="GO" id="GO:0006631">
    <property type="term" value="P:fatty acid metabolic process"/>
    <property type="evidence" value="ECO:0000318"/>
    <property type="project" value="GO_Central"/>
</dbReference>
<dbReference type="GO" id="GO:0005737">
    <property type="term" value="C:cytoplasm"/>
    <property type="evidence" value="ECO:0000318"/>
    <property type="project" value="GO_Central"/>
</dbReference>
<dbReference type="Pfam" id="PF00887">
    <property type="entry name" value="ACBP"/>
    <property type="match status" value="1"/>
</dbReference>
<accession>A0A8R1USE5</accession>
<dbReference type="PROSITE" id="PS51228">
    <property type="entry name" value="ACB_2"/>
    <property type="match status" value="1"/>
</dbReference>
<dbReference type="Gene3D" id="1.20.80.10">
    <property type="match status" value="1"/>
</dbReference>
<dbReference type="EnsemblMetazoa" id="PPA37646.1">
    <property type="protein sequence ID" value="PPA37646.1"/>
    <property type="gene ID" value="WBGene00276015"/>
</dbReference>
<dbReference type="PANTHER" id="PTHR23310:SF77">
    <property type="entry name" value="LD25952P"/>
    <property type="match status" value="1"/>
</dbReference>
<protein>
    <recommendedName>
        <fullName evidence="2">ACB domain-containing protein</fullName>
    </recommendedName>
</protein>
<feature type="domain" description="ACB" evidence="2">
    <location>
        <begin position="24"/>
        <end position="114"/>
    </location>
</feature>
<evidence type="ECO:0000313" key="3">
    <source>
        <dbReference type="EnsemblMetazoa" id="PPA37646.1"/>
    </source>
</evidence>
<dbReference type="AlphaFoldDB" id="A0A8R1USE5"/>
<name>A0A8R1USE5_PRIPA</name>
<dbReference type="SUPFAM" id="SSF47027">
    <property type="entry name" value="Acyl-CoA binding protein"/>
    <property type="match status" value="1"/>
</dbReference>
<evidence type="ECO:0000259" key="2">
    <source>
        <dbReference type="PROSITE" id="PS51228"/>
    </source>
</evidence>
<evidence type="ECO:0000313" key="4">
    <source>
        <dbReference type="Proteomes" id="UP000005239"/>
    </source>
</evidence>
<reference evidence="4" key="1">
    <citation type="journal article" date="2008" name="Nat. Genet.">
        <title>The Pristionchus pacificus genome provides a unique perspective on nematode lifestyle and parasitism.</title>
        <authorList>
            <person name="Dieterich C."/>
            <person name="Clifton S.W."/>
            <person name="Schuster L.N."/>
            <person name="Chinwalla A."/>
            <person name="Delehaunty K."/>
            <person name="Dinkelacker I."/>
            <person name="Fulton L."/>
            <person name="Fulton R."/>
            <person name="Godfrey J."/>
            <person name="Minx P."/>
            <person name="Mitreva M."/>
            <person name="Roeseler W."/>
            <person name="Tian H."/>
            <person name="Witte H."/>
            <person name="Yang S.P."/>
            <person name="Wilson R.K."/>
            <person name="Sommer R.J."/>
        </authorList>
    </citation>
    <scope>NUCLEOTIDE SEQUENCE [LARGE SCALE GENOMIC DNA]</scope>
    <source>
        <strain evidence="4">PS312</strain>
    </source>
</reference>
<dbReference type="PRINTS" id="PR00689">
    <property type="entry name" value="ACOABINDINGP"/>
</dbReference>